<dbReference type="AlphaFoldDB" id="A0A327YNA0"/>
<proteinExistence type="predicted"/>
<dbReference type="GO" id="GO:0009986">
    <property type="term" value="C:cell surface"/>
    <property type="evidence" value="ECO:0007669"/>
    <property type="project" value="UniProtKB-SubCell"/>
</dbReference>
<keyword evidence="5" id="KW-1185">Reference proteome</keyword>
<dbReference type="NCBIfam" id="NF041013">
    <property type="entry name" value="T4P_ComGE"/>
    <property type="match status" value="1"/>
</dbReference>
<dbReference type="NCBIfam" id="TIGR02532">
    <property type="entry name" value="IV_pilin_GFxxxE"/>
    <property type="match status" value="1"/>
</dbReference>
<dbReference type="Proteomes" id="UP000248555">
    <property type="component" value="Unassembled WGS sequence"/>
</dbReference>
<reference evidence="4 5" key="1">
    <citation type="submission" date="2018-06" db="EMBL/GenBank/DDBJ databases">
        <title>Genomic Encyclopedia of Type Strains, Phase III (KMG-III): the genomes of soil and plant-associated and newly described type strains.</title>
        <authorList>
            <person name="Whitman W."/>
        </authorList>
    </citation>
    <scope>NUCLEOTIDE SEQUENCE [LARGE SCALE GENOMIC DNA]</scope>
    <source>
        <strain evidence="4 5">CGMCC 1.8979</strain>
    </source>
</reference>
<evidence type="ECO:0000313" key="4">
    <source>
        <dbReference type="EMBL" id="RAK22370.1"/>
    </source>
</evidence>
<evidence type="ECO:0000256" key="3">
    <source>
        <dbReference type="SAM" id="Phobius"/>
    </source>
</evidence>
<keyword evidence="3" id="KW-1133">Transmembrane helix</keyword>
<keyword evidence="2" id="KW-0178">Competence</keyword>
<dbReference type="RefSeq" id="WP_181502693.1">
    <property type="nucleotide sequence ID" value="NZ_QLMH01000002.1"/>
</dbReference>
<sequence>MCKNCNGFTLIEMLVSLGIWLLVSILLLPSFVQISLERKNEELKMTAQQILKEELHIRHLTSLHDKTIQRNNVLYTVHWEFVENGVVKVCIHWQDYTERVVERCGYAKK</sequence>
<evidence type="ECO:0000313" key="5">
    <source>
        <dbReference type="Proteomes" id="UP000248555"/>
    </source>
</evidence>
<comment type="subcellular location">
    <subcellularLocation>
        <location evidence="1">Cell surface</location>
    </subcellularLocation>
</comment>
<organism evidence="4 5">
    <name type="scientific">Paranoxybacillus vitaminiphilus</name>
    <dbReference type="NCBI Taxonomy" id="581036"/>
    <lineage>
        <taxon>Bacteria</taxon>
        <taxon>Bacillati</taxon>
        <taxon>Bacillota</taxon>
        <taxon>Bacilli</taxon>
        <taxon>Bacillales</taxon>
        <taxon>Anoxybacillaceae</taxon>
        <taxon>Paranoxybacillus</taxon>
    </lineage>
</organism>
<name>A0A327YNA0_9BACL</name>
<keyword evidence="3" id="KW-0472">Membrane</keyword>
<accession>A0A327YNA0</accession>
<gene>
    <name evidence="4" type="ORF">B0I26_102364</name>
</gene>
<dbReference type="InterPro" id="IPR053468">
    <property type="entry name" value="ComGE-like"/>
</dbReference>
<protein>
    <submittedName>
        <fullName evidence="4">Competence protein ComGE</fullName>
    </submittedName>
</protein>
<dbReference type="GO" id="GO:0030420">
    <property type="term" value="P:establishment of competence for transformation"/>
    <property type="evidence" value="ECO:0007669"/>
    <property type="project" value="UniProtKB-KW"/>
</dbReference>
<comment type="caution">
    <text evidence="4">The sequence shown here is derived from an EMBL/GenBank/DDBJ whole genome shotgun (WGS) entry which is preliminary data.</text>
</comment>
<dbReference type="InterPro" id="IPR012902">
    <property type="entry name" value="N_methyl_site"/>
</dbReference>
<feature type="transmembrane region" description="Helical" evidence="3">
    <location>
        <begin position="17"/>
        <end position="36"/>
    </location>
</feature>
<dbReference type="EMBL" id="QLMH01000002">
    <property type="protein sequence ID" value="RAK22370.1"/>
    <property type="molecule type" value="Genomic_DNA"/>
</dbReference>
<keyword evidence="3" id="KW-0812">Transmembrane</keyword>
<dbReference type="Pfam" id="PF07963">
    <property type="entry name" value="N_methyl"/>
    <property type="match status" value="1"/>
</dbReference>
<evidence type="ECO:0000256" key="2">
    <source>
        <dbReference type="ARBA" id="ARBA00023287"/>
    </source>
</evidence>
<evidence type="ECO:0000256" key="1">
    <source>
        <dbReference type="ARBA" id="ARBA00004241"/>
    </source>
</evidence>